<dbReference type="OrthoDB" id="7051771at2"/>
<keyword evidence="10" id="KW-1185">Reference proteome</keyword>
<evidence type="ECO:0000256" key="1">
    <source>
        <dbReference type="ARBA" id="ARBA00004651"/>
    </source>
</evidence>
<dbReference type="PROSITE" id="PS50156">
    <property type="entry name" value="SSD"/>
    <property type="match status" value="1"/>
</dbReference>
<feature type="transmembrane region" description="Helical" evidence="7">
    <location>
        <begin position="305"/>
        <end position="328"/>
    </location>
</feature>
<keyword evidence="5 7" id="KW-1133">Transmembrane helix</keyword>
<feature type="transmembrane region" description="Helical" evidence="7">
    <location>
        <begin position="606"/>
        <end position="630"/>
    </location>
</feature>
<evidence type="ECO:0000313" key="9">
    <source>
        <dbReference type="EMBL" id="PJI86658.1"/>
    </source>
</evidence>
<reference evidence="9 10" key="1">
    <citation type="submission" date="2017-11" db="EMBL/GenBank/DDBJ databases">
        <title>Genomic Encyclopedia of Archaeal and Bacterial Type Strains, Phase II (KMG-II): From Individual Species to Whole Genera.</title>
        <authorList>
            <person name="Goeker M."/>
        </authorList>
    </citation>
    <scope>NUCLEOTIDE SEQUENCE [LARGE SCALE GENOMIC DNA]</scope>
    <source>
        <strain evidence="9 10">DSM 22413</strain>
    </source>
</reference>
<evidence type="ECO:0000313" key="10">
    <source>
        <dbReference type="Proteomes" id="UP000231586"/>
    </source>
</evidence>
<dbReference type="InterPro" id="IPR004869">
    <property type="entry name" value="MMPL_dom"/>
</dbReference>
<dbReference type="PANTHER" id="PTHR33406:SF11">
    <property type="entry name" value="MEMBRANE PROTEIN SCO6666-RELATED"/>
    <property type="match status" value="1"/>
</dbReference>
<dbReference type="RefSeq" id="WP_100350692.1">
    <property type="nucleotide sequence ID" value="NZ_PGTZ01000010.1"/>
</dbReference>
<protein>
    <submittedName>
        <fullName evidence="9">RND superfamily putative drug exporter</fullName>
    </submittedName>
</protein>
<dbReference type="EMBL" id="PGTZ01000010">
    <property type="protein sequence ID" value="PJI86658.1"/>
    <property type="molecule type" value="Genomic_DNA"/>
</dbReference>
<feature type="transmembrane region" description="Helical" evidence="7">
    <location>
        <begin position="542"/>
        <end position="561"/>
    </location>
</feature>
<feature type="transmembrane region" description="Helical" evidence="7">
    <location>
        <begin position="368"/>
        <end position="392"/>
    </location>
</feature>
<dbReference type="Proteomes" id="UP000231586">
    <property type="component" value="Unassembled WGS sequence"/>
</dbReference>
<comment type="caution">
    <text evidence="9">The sequence shown here is derived from an EMBL/GenBank/DDBJ whole genome shotgun (WGS) entry which is preliminary data.</text>
</comment>
<dbReference type="GO" id="GO:0005886">
    <property type="term" value="C:plasma membrane"/>
    <property type="evidence" value="ECO:0007669"/>
    <property type="project" value="UniProtKB-SubCell"/>
</dbReference>
<dbReference type="SUPFAM" id="SSF82866">
    <property type="entry name" value="Multidrug efflux transporter AcrB transmembrane domain"/>
    <property type="match status" value="2"/>
</dbReference>
<dbReference type="Gene3D" id="1.20.1640.10">
    <property type="entry name" value="Multidrug efflux transporter AcrB transmembrane domain"/>
    <property type="match status" value="2"/>
</dbReference>
<comment type="similarity">
    <text evidence="2">Belongs to the resistance-nodulation-cell division (RND) (TC 2.A.6) family. MmpL subfamily.</text>
</comment>
<evidence type="ECO:0000256" key="5">
    <source>
        <dbReference type="ARBA" id="ARBA00022989"/>
    </source>
</evidence>
<evidence type="ECO:0000256" key="4">
    <source>
        <dbReference type="ARBA" id="ARBA00022692"/>
    </source>
</evidence>
<evidence type="ECO:0000259" key="8">
    <source>
        <dbReference type="PROSITE" id="PS50156"/>
    </source>
</evidence>
<dbReference type="PANTHER" id="PTHR33406">
    <property type="entry name" value="MEMBRANE PROTEIN MJ1562-RELATED"/>
    <property type="match status" value="1"/>
</dbReference>
<feature type="transmembrane region" description="Helical" evidence="7">
    <location>
        <begin position="231"/>
        <end position="249"/>
    </location>
</feature>
<dbReference type="InterPro" id="IPR050545">
    <property type="entry name" value="Mycobact_MmpL"/>
</dbReference>
<comment type="subcellular location">
    <subcellularLocation>
        <location evidence="1">Cell membrane</location>
        <topology evidence="1">Multi-pass membrane protein</topology>
    </subcellularLocation>
</comment>
<dbReference type="AlphaFoldDB" id="A0A2M8W6V8"/>
<gene>
    <name evidence="9" type="ORF">CLV34_2578</name>
</gene>
<keyword evidence="4 7" id="KW-0812">Transmembrane</keyword>
<feature type="transmembrane region" description="Helical" evidence="7">
    <location>
        <begin position="573"/>
        <end position="594"/>
    </location>
</feature>
<evidence type="ECO:0000256" key="7">
    <source>
        <dbReference type="SAM" id="Phobius"/>
    </source>
</evidence>
<feature type="transmembrane region" description="Helical" evidence="7">
    <location>
        <begin position="651"/>
        <end position="673"/>
    </location>
</feature>
<dbReference type="Pfam" id="PF03176">
    <property type="entry name" value="MMPL"/>
    <property type="match status" value="2"/>
</dbReference>
<feature type="domain" description="SSD" evidence="8">
    <location>
        <begin position="178"/>
        <end position="327"/>
    </location>
</feature>
<feature type="transmembrane region" description="Helical" evidence="7">
    <location>
        <begin position="205"/>
        <end position="225"/>
    </location>
</feature>
<accession>A0A2M8W6V8</accession>
<keyword evidence="6 7" id="KW-0472">Membrane</keyword>
<organism evidence="9 10">
    <name type="scientific">Luteimicrobium subarcticum</name>
    <dbReference type="NCBI Taxonomy" id="620910"/>
    <lineage>
        <taxon>Bacteria</taxon>
        <taxon>Bacillati</taxon>
        <taxon>Actinomycetota</taxon>
        <taxon>Actinomycetes</taxon>
        <taxon>Micrococcales</taxon>
        <taxon>Luteimicrobium</taxon>
    </lineage>
</organism>
<evidence type="ECO:0000256" key="6">
    <source>
        <dbReference type="ARBA" id="ARBA00023136"/>
    </source>
</evidence>
<evidence type="ECO:0000256" key="2">
    <source>
        <dbReference type="ARBA" id="ARBA00010157"/>
    </source>
</evidence>
<name>A0A2M8W6V8_9MICO</name>
<keyword evidence="3" id="KW-1003">Cell membrane</keyword>
<feature type="transmembrane region" description="Helical" evidence="7">
    <location>
        <begin position="685"/>
        <end position="710"/>
    </location>
</feature>
<dbReference type="InterPro" id="IPR000731">
    <property type="entry name" value="SSD"/>
</dbReference>
<evidence type="ECO:0000256" key="3">
    <source>
        <dbReference type="ARBA" id="ARBA00022475"/>
    </source>
</evidence>
<feature type="transmembrane region" description="Helical" evidence="7">
    <location>
        <begin position="270"/>
        <end position="293"/>
    </location>
</feature>
<sequence>MAWQLFRLGRWSFVHHKLVVGAWVLLLALLGVGAATLSGQTDDNFQLKGIESTDAFALIKERSPQAAPDGATARIVFEAPEGQSLSDPANKQVVTDTLATVKTTDVQSIADPFTAGTISQNGRVGYATVSYDVQAVELQDADRTALTDAQASAEDAGLTVAIGGDALAATAAPPTGEVVGIVVALVVLTITFGSLLAAGMPLLTAAIGVGVGALAITTLTGFVTLSSTTSALGTMLGLAVGIDYALFIMSRYRSEVRKGRPLDEAAGRAVGTAGSAVVFAGLTVIIALAGLSVCRVPFLTQMGLGGSFTVAIAVLIALTLLPAILGFAGERVTSGGLRFLVGRPVHSGGPEVRTNGRRWVEGVAKLKWPALVGGVLIAAVASIPVASMQLALPDDASAPAGSNARVAYDLIGDSFGAGANGPLVVVVDTKGAQDPEAAVGAVTKDLQAMATQPGSDITAVIPPVTSDDPAAQKSFQDQLQAMQLATITVIPSSGPSDEATKNLVADIRASVEDLPAQTGARALVTGQTAVGVDISDKLSSVFPLYLLVVVGLAVFLLIAVFRSIWVPVKAALGFLLSIGVSLGATVAVFQWGWLNNLLGLDTTSPVMFLLPILLTGILFGLAMDYEVFLVTRMREAYVHGTPARQAVVDGFVHSARVVVAAACIMIGVFAGFALTDNVILKTIGFALAVGLLADAFLVRMTIVPAVMLIVGKRMWWMPKWLGPLVPNLDIEGEALTSRLDPPAVADGIEREPVTAR</sequence>
<proteinExistence type="inferred from homology"/>
<feature type="transmembrane region" description="Helical" evidence="7">
    <location>
        <begin position="178"/>
        <end position="198"/>
    </location>
</feature>